<feature type="compositionally biased region" description="Low complexity" evidence="1">
    <location>
        <begin position="15"/>
        <end position="38"/>
    </location>
</feature>
<dbReference type="GO" id="GO:0003676">
    <property type="term" value="F:nucleic acid binding"/>
    <property type="evidence" value="ECO:0007669"/>
    <property type="project" value="InterPro"/>
</dbReference>
<organism evidence="2 3">
    <name type="scientific">Tilletia horrida</name>
    <dbReference type="NCBI Taxonomy" id="155126"/>
    <lineage>
        <taxon>Eukaryota</taxon>
        <taxon>Fungi</taxon>
        <taxon>Dikarya</taxon>
        <taxon>Basidiomycota</taxon>
        <taxon>Ustilaginomycotina</taxon>
        <taxon>Exobasidiomycetes</taxon>
        <taxon>Tilletiales</taxon>
        <taxon>Tilletiaceae</taxon>
        <taxon>Tilletia</taxon>
    </lineage>
</organism>
<accession>A0AAN6JQS6</accession>
<feature type="compositionally biased region" description="Low complexity" evidence="1">
    <location>
        <begin position="60"/>
        <end position="72"/>
    </location>
</feature>
<name>A0AAN6JQS6_9BASI</name>
<dbReference type="EMBL" id="JAPDMZ010000333">
    <property type="protein sequence ID" value="KAK0543733.1"/>
    <property type="molecule type" value="Genomic_DNA"/>
</dbReference>
<dbReference type="SUPFAM" id="SSF54928">
    <property type="entry name" value="RNA-binding domain, RBD"/>
    <property type="match status" value="1"/>
</dbReference>
<evidence type="ECO:0000313" key="3">
    <source>
        <dbReference type="Proteomes" id="UP001176517"/>
    </source>
</evidence>
<feature type="compositionally biased region" description="Polar residues" evidence="1">
    <location>
        <begin position="320"/>
        <end position="330"/>
    </location>
</feature>
<feature type="region of interest" description="Disordered" evidence="1">
    <location>
        <begin position="1"/>
        <end position="97"/>
    </location>
</feature>
<protein>
    <submittedName>
        <fullName evidence="2">Uncharacterized protein</fullName>
    </submittedName>
</protein>
<comment type="caution">
    <text evidence="2">The sequence shown here is derived from an EMBL/GenBank/DDBJ whole genome shotgun (WGS) entry which is preliminary data.</text>
</comment>
<sequence length="330" mass="35030">MSPSRPATRSQARKSTAADTSPTSTTSSQPGPSTSASGGKRKADDSPMSSKKKGKQKARSVSPVPSNSSLSDESGRLTPLASHTATSKKSRASAPLKQDEGWVASPTFAYRVRYAGEHPITPGAVHSWLSERDISVIKVDHLEMGSGGRQEPIGPRNKNGYIAFDAAEKAKDLVAMSPVVVGGVEVVFKFASSNFNALKNTPIGNPSPQASREELARTAEGRRTVKISPLPTSWGLAELAKTFVVGNSAFKIQGALNRRISADSNEWFITFTTPELAAKCIIRFESQTITTVLWAGFDLEVPSGEHASGAVATGSRPKDSGTQMEGIQME</sequence>
<feature type="compositionally biased region" description="Polar residues" evidence="1">
    <location>
        <begin position="1"/>
        <end position="14"/>
    </location>
</feature>
<gene>
    <name evidence="2" type="ORF">OC846_006311</name>
</gene>
<proteinExistence type="predicted"/>
<dbReference type="InterPro" id="IPR035979">
    <property type="entry name" value="RBD_domain_sf"/>
</dbReference>
<dbReference type="AlphaFoldDB" id="A0AAN6JQS6"/>
<dbReference type="Proteomes" id="UP001176517">
    <property type="component" value="Unassembled WGS sequence"/>
</dbReference>
<reference evidence="2" key="1">
    <citation type="journal article" date="2023" name="PhytoFront">
        <title>Draft Genome Resources of Seven Strains of Tilletia horrida, Causal Agent of Kernel Smut of Rice.</title>
        <authorList>
            <person name="Khanal S."/>
            <person name="Antony Babu S."/>
            <person name="Zhou X.G."/>
        </authorList>
    </citation>
    <scope>NUCLEOTIDE SEQUENCE</scope>
    <source>
        <strain evidence="2">TX6</strain>
    </source>
</reference>
<feature type="region of interest" description="Disordered" evidence="1">
    <location>
        <begin position="306"/>
        <end position="330"/>
    </location>
</feature>
<keyword evidence="3" id="KW-1185">Reference proteome</keyword>
<evidence type="ECO:0000313" key="2">
    <source>
        <dbReference type="EMBL" id="KAK0543733.1"/>
    </source>
</evidence>
<evidence type="ECO:0000256" key="1">
    <source>
        <dbReference type="SAM" id="MobiDB-lite"/>
    </source>
</evidence>